<feature type="domain" description="GtrA/DPMS transmembrane" evidence="6">
    <location>
        <begin position="17"/>
        <end position="138"/>
    </location>
</feature>
<dbReference type="RefSeq" id="WP_006048638.1">
    <property type="nucleotide sequence ID" value="NZ_ABLD01000004.1"/>
</dbReference>
<dbReference type="Proteomes" id="UP000005045">
    <property type="component" value="Unassembled WGS sequence"/>
</dbReference>
<protein>
    <recommendedName>
        <fullName evidence="6">GtrA/DPMS transmembrane domain-containing protein</fullName>
    </recommendedName>
</protein>
<comment type="caution">
    <text evidence="7">The sequence shown here is derived from an EMBL/GenBank/DDBJ whole genome shotgun (WGS) entry which is preliminary data.</text>
</comment>
<evidence type="ECO:0000313" key="8">
    <source>
        <dbReference type="Proteomes" id="UP000005045"/>
    </source>
</evidence>
<accession>B1FXL2</accession>
<sequence>MNSPATPLSPTRLVTLYTLFAGIAILANIGSQKLSLLAYSGPFGVPLSVFVGTGGGLVLKFLLDKTWIFRYQHRDMSHGIQSFALYTVMGLATTAIFWAFEFGGDAMFHSEAARFIGGAIGLAIGYVVKYRLDKKFVFS</sequence>
<evidence type="ECO:0000256" key="1">
    <source>
        <dbReference type="ARBA" id="ARBA00004141"/>
    </source>
</evidence>
<dbReference type="GO" id="GO:0016020">
    <property type="term" value="C:membrane"/>
    <property type="evidence" value="ECO:0007669"/>
    <property type="project" value="UniProtKB-SubCell"/>
</dbReference>
<dbReference type="AlphaFoldDB" id="B1FXL2"/>
<evidence type="ECO:0000256" key="4">
    <source>
        <dbReference type="ARBA" id="ARBA00023136"/>
    </source>
</evidence>
<dbReference type="EMBL" id="ABLD01000004">
    <property type="protein sequence ID" value="EDT11555.1"/>
    <property type="molecule type" value="Genomic_DNA"/>
</dbReference>
<evidence type="ECO:0000256" key="2">
    <source>
        <dbReference type="ARBA" id="ARBA00022692"/>
    </source>
</evidence>
<comment type="subcellular location">
    <subcellularLocation>
        <location evidence="1">Membrane</location>
        <topology evidence="1">Multi-pass membrane protein</topology>
    </subcellularLocation>
</comment>
<keyword evidence="8" id="KW-1185">Reference proteome</keyword>
<feature type="transmembrane region" description="Helical" evidence="5">
    <location>
        <begin position="83"/>
        <end position="100"/>
    </location>
</feature>
<gene>
    <name evidence="7" type="ORF">BgramDRAFT_2080</name>
</gene>
<name>B1FXL2_PARG4</name>
<dbReference type="GO" id="GO:0000271">
    <property type="term" value="P:polysaccharide biosynthetic process"/>
    <property type="evidence" value="ECO:0007669"/>
    <property type="project" value="InterPro"/>
</dbReference>
<evidence type="ECO:0000256" key="3">
    <source>
        <dbReference type="ARBA" id="ARBA00022989"/>
    </source>
</evidence>
<dbReference type="InterPro" id="IPR007267">
    <property type="entry name" value="GtrA_DPMS_TM"/>
</dbReference>
<dbReference type="Pfam" id="PF04138">
    <property type="entry name" value="GtrA_DPMS_TM"/>
    <property type="match status" value="1"/>
</dbReference>
<dbReference type="GeneID" id="97000595"/>
<reference evidence="7 8" key="1">
    <citation type="submission" date="2008-03" db="EMBL/GenBank/DDBJ databases">
        <title>Sequencing of the draft genome and assembly of Burkholderia graminis C4D1M.</title>
        <authorList>
            <consortium name="US DOE Joint Genome Institute (JGI-PGF)"/>
            <person name="Copeland A."/>
            <person name="Lucas S."/>
            <person name="Lapidus A."/>
            <person name="Glavina del Rio T."/>
            <person name="Dalin E."/>
            <person name="Tice H."/>
            <person name="Bruce D."/>
            <person name="Goodwin L."/>
            <person name="Pitluck S."/>
            <person name="Larimer F."/>
            <person name="Land M.L."/>
            <person name="Hauser L."/>
            <person name="Tiedje J."/>
            <person name="Richardson P."/>
        </authorList>
    </citation>
    <scope>NUCLEOTIDE SEQUENCE [LARGE SCALE GENOMIC DNA]</scope>
    <source>
        <strain evidence="8">ATCC 700544 / DSM 17151 / LMG 18924 / NCIMB 13744 / C4D1M</strain>
    </source>
</reference>
<feature type="transmembrane region" description="Helical" evidence="5">
    <location>
        <begin position="12"/>
        <end position="31"/>
    </location>
</feature>
<keyword evidence="4 5" id="KW-0472">Membrane</keyword>
<dbReference type="NCBIfam" id="NF037976">
    <property type="entry name" value="gtrA_1"/>
    <property type="match status" value="1"/>
</dbReference>
<feature type="transmembrane region" description="Helical" evidence="5">
    <location>
        <begin position="112"/>
        <end position="132"/>
    </location>
</feature>
<feature type="transmembrane region" description="Helical" evidence="5">
    <location>
        <begin position="43"/>
        <end position="63"/>
    </location>
</feature>
<evidence type="ECO:0000259" key="6">
    <source>
        <dbReference type="Pfam" id="PF04138"/>
    </source>
</evidence>
<proteinExistence type="predicted"/>
<evidence type="ECO:0000313" key="7">
    <source>
        <dbReference type="EMBL" id="EDT11555.1"/>
    </source>
</evidence>
<evidence type="ECO:0000256" key="5">
    <source>
        <dbReference type="SAM" id="Phobius"/>
    </source>
</evidence>
<keyword evidence="3 5" id="KW-1133">Transmembrane helix</keyword>
<keyword evidence="2 5" id="KW-0812">Transmembrane</keyword>
<organism evidence="7 8">
    <name type="scientific">Paraburkholderia graminis (strain ATCC 700544 / DSM 17151 / LMG 18924 / NCIMB 13744 / C4D1M)</name>
    <dbReference type="NCBI Taxonomy" id="396598"/>
    <lineage>
        <taxon>Bacteria</taxon>
        <taxon>Pseudomonadati</taxon>
        <taxon>Pseudomonadota</taxon>
        <taxon>Betaproteobacteria</taxon>
        <taxon>Burkholderiales</taxon>
        <taxon>Burkholderiaceae</taxon>
        <taxon>Paraburkholderia</taxon>
    </lineage>
</organism>